<sequence length="291" mass="33520">MDAYFNELSCFPLCKSKECAKERAYKFASLLSETKKQGFNVVRCHDRGMAEILLSQDYSIADFCNENLRGIKEMLLLSMLHPPYFEPGSEEEKTYIENTFSVSVTNDLNQEERKPAYGLSAVHLYNSIGQNLCSCDFWEQSKEYVIYDVDDSGKEKERKVLSFSNPEDYKTLEYKQWRAKTKPCNFCDCGLEKTKKQCKLSSDHHGNDVLKKFAKESLFILPYIESVVTSLAYTPDSKTFVKKLHYGTGRIEIVLTWTEKGYGMVVQTTARDDIELIQIGYELEKRFGNGN</sequence>
<protein>
    <submittedName>
        <fullName evidence="1">Uncharacterized protein</fullName>
    </submittedName>
</protein>
<gene>
    <name evidence="1" type="ORF">DWY65_06345</name>
</gene>
<comment type="caution">
    <text evidence="1">The sequence shown here is derived from an EMBL/GenBank/DDBJ whole genome shotgun (WGS) entry which is preliminary data.</text>
</comment>
<dbReference type="AlphaFoldDB" id="A0A412DQ50"/>
<name>A0A412DQ50_BACSE</name>
<dbReference type="Proteomes" id="UP000283310">
    <property type="component" value="Unassembled WGS sequence"/>
</dbReference>
<organism evidence="1 2">
    <name type="scientific">Bacteroides stercoris</name>
    <dbReference type="NCBI Taxonomy" id="46506"/>
    <lineage>
        <taxon>Bacteria</taxon>
        <taxon>Pseudomonadati</taxon>
        <taxon>Bacteroidota</taxon>
        <taxon>Bacteroidia</taxon>
        <taxon>Bacteroidales</taxon>
        <taxon>Bacteroidaceae</taxon>
        <taxon>Bacteroides</taxon>
    </lineage>
</organism>
<accession>A0A412DQ50</accession>
<evidence type="ECO:0000313" key="1">
    <source>
        <dbReference type="EMBL" id="RGR14850.1"/>
    </source>
</evidence>
<evidence type="ECO:0000313" key="2">
    <source>
        <dbReference type="Proteomes" id="UP000283310"/>
    </source>
</evidence>
<reference evidence="1 2" key="1">
    <citation type="submission" date="2018-08" db="EMBL/GenBank/DDBJ databases">
        <title>A genome reference for cultivated species of the human gut microbiota.</title>
        <authorList>
            <person name="Zou Y."/>
            <person name="Xue W."/>
            <person name="Luo G."/>
        </authorList>
    </citation>
    <scope>NUCLEOTIDE SEQUENCE [LARGE SCALE GENOMIC DNA]</scope>
    <source>
        <strain evidence="1 2">AF26-20BH</strain>
    </source>
</reference>
<proteinExistence type="predicted"/>
<dbReference type="EMBL" id="QRTW01000008">
    <property type="protein sequence ID" value="RGR14850.1"/>
    <property type="molecule type" value="Genomic_DNA"/>
</dbReference>